<protein>
    <recommendedName>
        <fullName evidence="5">Carboxypeptidase regulatory-like domain-containing protein</fullName>
    </recommendedName>
</protein>
<evidence type="ECO:0000256" key="2">
    <source>
        <dbReference type="SAM" id="SignalP"/>
    </source>
</evidence>
<name>A0A2S8FRS9_9BACT</name>
<dbReference type="SUPFAM" id="SSF49464">
    <property type="entry name" value="Carboxypeptidase regulatory domain-like"/>
    <property type="match status" value="1"/>
</dbReference>
<evidence type="ECO:0000313" key="4">
    <source>
        <dbReference type="Proteomes" id="UP000238322"/>
    </source>
</evidence>
<proteinExistence type="predicted"/>
<gene>
    <name evidence="3" type="ORF">C5Y83_15435</name>
</gene>
<dbReference type="OrthoDB" id="289014at2"/>
<feature type="compositionally biased region" description="Basic and acidic residues" evidence="1">
    <location>
        <begin position="116"/>
        <end position="132"/>
    </location>
</feature>
<evidence type="ECO:0008006" key="5">
    <source>
        <dbReference type="Google" id="ProtNLM"/>
    </source>
</evidence>
<dbReference type="EMBL" id="PUHY01000010">
    <property type="protein sequence ID" value="PQO34883.1"/>
    <property type="molecule type" value="Genomic_DNA"/>
</dbReference>
<organism evidence="3 4">
    <name type="scientific">Blastopirellula marina</name>
    <dbReference type="NCBI Taxonomy" id="124"/>
    <lineage>
        <taxon>Bacteria</taxon>
        <taxon>Pseudomonadati</taxon>
        <taxon>Planctomycetota</taxon>
        <taxon>Planctomycetia</taxon>
        <taxon>Pirellulales</taxon>
        <taxon>Pirellulaceae</taxon>
        <taxon>Blastopirellula</taxon>
    </lineage>
</organism>
<dbReference type="Proteomes" id="UP000238322">
    <property type="component" value="Unassembled WGS sequence"/>
</dbReference>
<dbReference type="RefSeq" id="WP_105330613.1">
    <property type="nucleotide sequence ID" value="NZ_PUHY01000010.1"/>
</dbReference>
<reference evidence="3 4" key="1">
    <citation type="submission" date="2018-02" db="EMBL/GenBank/DDBJ databases">
        <title>Comparative genomes isolates from brazilian mangrove.</title>
        <authorList>
            <person name="Araujo J.E."/>
            <person name="Taketani R.G."/>
            <person name="Silva M.C.P."/>
            <person name="Loureco M.V."/>
            <person name="Andreote F.D."/>
        </authorList>
    </citation>
    <scope>NUCLEOTIDE SEQUENCE [LARGE SCALE GENOMIC DNA]</scope>
    <source>
        <strain evidence="3 4">Hex-1 MGV</strain>
    </source>
</reference>
<dbReference type="PROSITE" id="PS51257">
    <property type="entry name" value="PROKAR_LIPOPROTEIN"/>
    <property type="match status" value="1"/>
</dbReference>
<dbReference type="AlphaFoldDB" id="A0A2S8FRS9"/>
<accession>A0A2S8FRS9</accession>
<feature type="signal peptide" evidence="2">
    <location>
        <begin position="1"/>
        <end position="26"/>
    </location>
</feature>
<evidence type="ECO:0000313" key="3">
    <source>
        <dbReference type="EMBL" id="PQO34883.1"/>
    </source>
</evidence>
<comment type="caution">
    <text evidence="3">The sequence shown here is derived from an EMBL/GenBank/DDBJ whole genome shotgun (WGS) entry which is preliminary data.</text>
</comment>
<evidence type="ECO:0000256" key="1">
    <source>
        <dbReference type="SAM" id="MobiDB-lite"/>
    </source>
</evidence>
<sequence length="155" mass="15945">MHARKVNWLSLLGVLSCSLFVGCPGAGDSIQSESTVTGTVTLDGAPVEGATVTFRPEDASGSGAFGMTNAEGKYELNTSTAVLGVAPGKYKVSVTKMEAAASDAPSEDDPSYGGAPKKEAAPKHLIPEKYSRIESSGLTADVTPGENTIPLELKK</sequence>
<dbReference type="Gene3D" id="2.60.40.1120">
    <property type="entry name" value="Carboxypeptidase-like, regulatory domain"/>
    <property type="match status" value="1"/>
</dbReference>
<feature type="region of interest" description="Disordered" evidence="1">
    <location>
        <begin position="99"/>
        <end position="155"/>
    </location>
</feature>
<dbReference type="InterPro" id="IPR008969">
    <property type="entry name" value="CarboxyPept-like_regulatory"/>
</dbReference>
<feature type="chain" id="PRO_5015454607" description="Carboxypeptidase regulatory-like domain-containing protein" evidence="2">
    <location>
        <begin position="27"/>
        <end position="155"/>
    </location>
</feature>
<keyword evidence="2" id="KW-0732">Signal</keyword>